<dbReference type="InterPro" id="IPR030378">
    <property type="entry name" value="G_CP_dom"/>
</dbReference>
<dbReference type="PROSITE" id="PS50936">
    <property type="entry name" value="ENGC_GTPASE"/>
    <property type="match status" value="1"/>
</dbReference>
<dbReference type="Gene3D" id="2.40.50.140">
    <property type="entry name" value="Nucleic acid-binding proteins"/>
    <property type="match status" value="1"/>
</dbReference>
<gene>
    <name evidence="10 13" type="primary">rsgA</name>
    <name evidence="13" type="ORF">OE105_06000</name>
</gene>
<comment type="subunit">
    <text evidence="10">Monomer. Associates with 30S ribosomal subunit, binds 16S rRNA.</text>
</comment>
<accession>A0A9E8RYB8</accession>
<evidence type="ECO:0000313" key="14">
    <source>
        <dbReference type="Proteomes" id="UP001164726"/>
    </source>
</evidence>
<dbReference type="KEGG" id="fhl:OE105_06000"/>
<dbReference type="GO" id="GO:0005737">
    <property type="term" value="C:cytoplasm"/>
    <property type="evidence" value="ECO:0007669"/>
    <property type="project" value="UniProtKB-SubCell"/>
</dbReference>
<dbReference type="RefSeq" id="WP_275421838.1">
    <property type="nucleotide sequence ID" value="NZ_CP106877.1"/>
</dbReference>
<keyword evidence="2 10" id="KW-0690">Ribosome biogenesis</keyword>
<dbReference type="PROSITE" id="PS51721">
    <property type="entry name" value="G_CP"/>
    <property type="match status" value="1"/>
</dbReference>
<feature type="domain" description="CP-type G" evidence="12">
    <location>
        <begin position="63"/>
        <end position="223"/>
    </location>
</feature>
<dbReference type="HAMAP" id="MF_01820">
    <property type="entry name" value="GTPase_RsgA"/>
    <property type="match status" value="1"/>
</dbReference>
<feature type="binding site" evidence="10">
    <location>
        <position position="260"/>
    </location>
    <ligand>
        <name>Zn(2+)</name>
        <dbReference type="ChEBI" id="CHEBI:29105"/>
    </ligand>
</feature>
<dbReference type="PANTHER" id="PTHR32120">
    <property type="entry name" value="SMALL RIBOSOMAL SUBUNIT BIOGENESIS GTPASE RSGA"/>
    <property type="match status" value="1"/>
</dbReference>
<feature type="binding site" evidence="10">
    <location>
        <begin position="166"/>
        <end position="174"/>
    </location>
    <ligand>
        <name>GTP</name>
        <dbReference type="ChEBI" id="CHEBI:37565"/>
    </ligand>
</feature>
<dbReference type="SUPFAM" id="SSF52540">
    <property type="entry name" value="P-loop containing nucleoside triphosphate hydrolases"/>
    <property type="match status" value="1"/>
</dbReference>
<dbReference type="InterPro" id="IPR004881">
    <property type="entry name" value="Ribosome_biogen_GTPase_RsgA"/>
</dbReference>
<reference evidence="13" key="1">
    <citation type="submission" date="2022-09" db="EMBL/GenBank/DDBJ databases">
        <title>Complete Genomes of Fervidibacillus albus and Fervidibacillus halotolerans isolated from tidal flat sediments.</title>
        <authorList>
            <person name="Kwon K.K."/>
            <person name="Yang S.-H."/>
            <person name="Park M.J."/>
            <person name="Oh H.-M."/>
        </authorList>
    </citation>
    <scope>NUCLEOTIDE SEQUENCE</scope>
    <source>
        <strain evidence="13">MEBiC13594</strain>
    </source>
</reference>
<dbReference type="GO" id="GO:0046872">
    <property type="term" value="F:metal ion binding"/>
    <property type="evidence" value="ECO:0007669"/>
    <property type="project" value="UniProtKB-KW"/>
</dbReference>
<feature type="binding site" evidence="10">
    <location>
        <position position="247"/>
    </location>
    <ligand>
        <name>Zn(2+)</name>
        <dbReference type="ChEBI" id="CHEBI:29105"/>
    </ligand>
</feature>
<dbReference type="PANTHER" id="PTHR32120:SF11">
    <property type="entry name" value="SMALL RIBOSOMAL SUBUNIT BIOGENESIS GTPASE RSGA 1, MITOCHONDRIAL-RELATED"/>
    <property type="match status" value="1"/>
</dbReference>
<evidence type="ECO:0000256" key="2">
    <source>
        <dbReference type="ARBA" id="ARBA00022517"/>
    </source>
</evidence>
<dbReference type="InterPro" id="IPR027417">
    <property type="entry name" value="P-loop_NTPase"/>
</dbReference>
<dbReference type="InterPro" id="IPR031944">
    <property type="entry name" value="RsgA_N"/>
</dbReference>
<dbReference type="Gene3D" id="1.10.40.50">
    <property type="entry name" value="Probable gtpase engc, domain 3"/>
    <property type="match status" value="1"/>
</dbReference>
<dbReference type="GO" id="GO:0005525">
    <property type="term" value="F:GTP binding"/>
    <property type="evidence" value="ECO:0007669"/>
    <property type="project" value="UniProtKB-UniRule"/>
</dbReference>
<evidence type="ECO:0000256" key="3">
    <source>
        <dbReference type="ARBA" id="ARBA00022723"/>
    </source>
</evidence>
<dbReference type="InterPro" id="IPR012340">
    <property type="entry name" value="NA-bd_OB-fold"/>
</dbReference>
<comment type="similarity">
    <text evidence="10">Belongs to the TRAFAC class YlqF/YawG GTPase family. RsgA subfamily.</text>
</comment>
<dbReference type="Gene3D" id="3.40.50.300">
    <property type="entry name" value="P-loop containing nucleotide triphosphate hydrolases"/>
    <property type="match status" value="1"/>
</dbReference>
<dbReference type="Proteomes" id="UP001164726">
    <property type="component" value="Chromosome"/>
</dbReference>
<keyword evidence="5 10" id="KW-0547">Nucleotide-binding</keyword>
<evidence type="ECO:0000259" key="11">
    <source>
        <dbReference type="PROSITE" id="PS50936"/>
    </source>
</evidence>
<dbReference type="NCBIfam" id="TIGR00157">
    <property type="entry name" value="ribosome small subunit-dependent GTPase A"/>
    <property type="match status" value="1"/>
</dbReference>
<proteinExistence type="inferred from homology"/>
<keyword evidence="7 10" id="KW-0862">Zinc</keyword>
<evidence type="ECO:0000256" key="4">
    <source>
        <dbReference type="ARBA" id="ARBA00022730"/>
    </source>
</evidence>
<feature type="binding site" evidence="10">
    <location>
        <position position="254"/>
    </location>
    <ligand>
        <name>Zn(2+)</name>
        <dbReference type="ChEBI" id="CHEBI:29105"/>
    </ligand>
</feature>
<comment type="cofactor">
    <cofactor evidence="10">
        <name>Zn(2+)</name>
        <dbReference type="ChEBI" id="CHEBI:29105"/>
    </cofactor>
    <text evidence="10">Binds 1 zinc ion per subunit.</text>
</comment>
<dbReference type="InterPro" id="IPR010914">
    <property type="entry name" value="RsgA_GTPase_dom"/>
</dbReference>
<dbReference type="Pfam" id="PF03193">
    <property type="entry name" value="RsgA_GTPase"/>
    <property type="match status" value="1"/>
</dbReference>
<feature type="binding site" evidence="10">
    <location>
        <position position="252"/>
    </location>
    <ligand>
        <name>Zn(2+)</name>
        <dbReference type="ChEBI" id="CHEBI:29105"/>
    </ligand>
</feature>
<evidence type="ECO:0000256" key="7">
    <source>
        <dbReference type="ARBA" id="ARBA00022833"/>
    </source>
</evidence>
<keyword evidence="9 10" id="KW-0342">GTP-binding</keyword>
<evidence type="ECO:0000256" key="5">
    <source>
        <dbReference type="ARBA" id="ARBA00022741"/>
    </source>
</evidence>
<feature type="binding site" evidence="10">
    <location>
        <begin position="112"/>
        <end position="115"/>
    </location>
    <ligand>
        <name>GTP</name>
        <dbReference type="ChEBI" id="CHEBI:37565"/>
    </ligand>
</feature>
<comment type="subcellular location">
    <subcellularLocation>
        <location evidence="10">Cytoplasm</location>
    </subcellularLocation>
</comment>
<dbReference type="CDD" id="cd01854">
    <property type="entry name" value="YjeQ_EngC"/>
    <property type="match status" value="1"/>
</dbReference>
<keyword evidence="3 10" id="KW-0479">Metal-binding</keyword>
<protein>
    <recommendedName>
        <fullName evidence="10">Small ribosomal subunit biogenesis GTPase RsgA</fullName>
        <ecNumber evidence="10">3.6.1.-</ecNumber>
    </recommendedName>
</protein>
<name>A0A9E8RYB8_9BACI</name>
<evidence type="ECO:0000256" key="1">
    <source>
        <dbReference type="ARBA" id="ARBA00022490"/>
    </source>
</evidence>
<evidence type="ECO:0000256" key="10">
    <source>
        <dbReference type="HAMAP-Rule" id="MF_01820"/>
    </source>
</evidence>
<feature type="domain" description="EngC GTPase" evidence="11">
    <location>
        <begin position="72"/>
        <end position="221"/>
    </location>
</feature>
<evidence type="ECO:0000259" key="12">
    <source>
        <dbReference type="PROSITE" id="PS51721"/>
    </source>
</evidence>
<keyword evidence="6 10" id="KW-0378">Hydrolase</keyword>
<keyword evidence="14" id="KW-1185">Reference proteome</keyword>
<dbReference type="GO" id="GO:0019843">
    <property type="term" value="F:rRNA binding"/>
    <property type="evidence" value="ECO:0007669"/>
    <property type="project" value="UniProtKB-KW"/>
</dbReference>
<organism evidence="13 14">
    <name type="scientific">Fervidibacillus halotolerans</name>
    <dbReference type="NCBI Taxonomy" id="2980027"/>
    <lineage>
        <taxon>Bacteria</taxon>
        <taxon>Bacillati</taxon>
        <taxon>Bacillota</taxon>
        <taxon>Bacilli</taxon>
        <taxon>Bacillales</taxon>
        <taxon>Bacillaceae</taxon>
        <taxon>Fervidibacillus</taxon>
    </lineage>
</organism>
<dbReference type="SUPFAM" id="SSF50249">
    <property type="entry name" value="Nucleic acid-binding proteins"/>
    <property type="match status" value="1"/>
</dbReference>
<sequence length="295" mass="33343">MPSGTIIKALSGFYYVKSEAGIVRCRGRGVFRKQNISPLVGDYVEYSAEKDSEGYITAISERKNELIRPPIANVDQAILVFSAKDPDLHTTLLDRFLVVIESKKIKPILVVTKMDLLTPKEKEMIDEYISVYRSIGYKTIPLSSKTGMGLEQIKSIFDGKVSVFAGQSGVGKSTLINALRPDLQLKTSTISKHLGRGKHTTRHVELLEISKGLVADTPGFSAIDFFGMEPTELSFYFPEIRDQMSGCKFRNCLHVSEPKCAVKEAVETEQIQAFRYQHYLMFLKEIQERKQRYEK</sequence>
<dbReference type="GO" id="GO:0042274">
    <property type="term" value="P:ribosomal small subunit biogenesis"/>
    <property type="evidence" value="ECO:0007669"/>
    <property type="project" value="UniProtKB-UniRule"/>
</dbReference>
<dbReference type="EC" id="3.6.1.-" evidence="10"/>
<dbReference type="EMBL" id="CP106877">
    <property type="protein sequence ID" value="WAA13650.1"/>
    <property type="molecule type" value="Genomic_DNA"/>
</dbReference>
<keyword evidence="8 10" id="KW-0694">RNA-binding</keyword>
<evidence type="ECO:0000313" key="13">
    <source>
        <dbReference type="EMBL" id="WAA13650.1"/>
    </source>
</evidence>
<evidence type="ECO:0000256" key="8">
    <source>
        <dbReference type="ARBA" id="ARBA00022884"/>
    </source>
</evidence>
<evidence type="ECO:0000256" key="6">
    <source>
        <dbReference type="ARBA" id="ARBA00022801"/>
    </source>
</evidence>
<keyword evidence="4 10" id="KW-0699">rRNA-binding</keyword>
<evidence type="ECO:0000256" key="9">
    <source>
        <dbReference type="ARBA" id="ARBA00023134"/>
    </source>
</evidence>
<dbReference type="GO" id="GO:0003924">
    <property type="term" value="F:GTPase activity"/>
    <property type="evidence" value="ECO:0007669"/>
    <property type="project" value="UniProtKB-UniRule"/>
</dbReference>
<keyword evidence="1 10" id="KW-0963">Cytoplasm</keyword>
<dbReference type="AlphaFoldDB" id="A0A9E8RYB8"/>
<dbReference type="CDD" id="cd04466">
    <property type="entry name" value="S1_YloQ_GTPase"/>
    <property type="match status" value="1"/>
</dbReference>
<dbReference type="Pfam" id="PF16745">
    <property type="entry name" value="RsgA_N"/>
    <property type="match status" value="1"/>
</dbReference>
<comment type="function">
    <text evidence="10">One of several proteins that assist in the late maturation steps of the functional core of the 30S ribosomal subunit. Helps release RbfA from mature subunits. May play a role in the assembly of ribosomal proteins into the subunit. Circularly permuted GTPase that catalyzes slow GTP hydrolysis, GTPase activity is stimulated by the 30S ribosomal subunit.</text>
</comment>